<dbReference type="EMBL" id="DRCV01000262">
    <property type="protein sequence ID" value="HDK38533.1"/>
    <property type="molecule type" value="Genomic_DNA"/>
</dbReference>
<gene>
    <name evidence="2" type="ORF">ENG92_05910</name>
</gene>
<sequence>MGDHIFLKVLGVAIVALIAALWLPGGQPPEEYKFLPWQIEVTDDGYSSVFGITLGKSTLAEVEQQFQEPAEISLFATDDGDRVVEAYFNSVSLSGFRAKIVAILGFSDEELRGM</sequence>
<protein>
    <submittedName>
        <fullName evidence="2">Uncharacterized protein</fullName>
    </submittedName>
</protein>
<accession>A0A831KCV4</accession>
<name>A0A831KCV4_9GAMM</name>
<feature type="transmembrane region" description="Helical" evidence="1">
    <location>
        <begin position="6"/>
        <end position="23"/>
    </location>
</feature>
<feature type="non-terminal residue" evidence="2">
    <location>
        <position position="114"/>
    </location>
</feature>
<reference evidence="2" key="1">
    <citation type="journal article" date="2020" name="mSystems">
        <title>Genome- and Community-Level Interaction Insights into Carbon Utilization and Element Cycling Functions of Hydrothermarchaeota in Hydrothermal Sediment.</title>
        <authorList>
            <person name="Zhou Z."/>
            <person name="Liu Y."/>
            <person name="Xu W."/>
            <person name="Pan J."/>
            <person name="Luo Z.H."/>
            <person name="Li M."/>
        </authorList>
    </citation>
    <scope>NUCLEOTIDE SEQUENCE [LARGE SCALE GENOMIC DNA]</scope>
    <source>
        <strain evidence="2">HyVt-26</strain>
    </source>
</reference>
<dbReference type="AlphaFoldDB" id="A0A831KCV4"/>
<keyword evidence="1" id="KW-1133">Transmembrane helix</keyword>
<evidence type="ECO:0000313" key="2">
    <source>
        <dbReference type="EMBL" id="HDK38533.1"/>
    </source>
</evidence>
<comment type="caution">
    <text evidence="2">The sequence shown here is derived from an EMBL/GenBank/DDBJ whole genome shotgun (WGS) entry which is preliminary data.</text>
</comment>
<proteinExistence type="predicted"/>
<keyword evidence="1" id="KW-0472">Membrane</keyword>
<keyword evidence="1" id="KW-0812">Transmembrane</keyword>
<organism evidence="2">
    <name type="scientific">Thiolapillus brandeum</name>
    <dbReference type="NCBI Taxonomy" id="1076588"/>
    <lineage>
        <taxon>Bacteria</taxon>
        <taxon>Pseudomonadati</taxon>
        <taxon>Pseudomonadota</taxon>
        <taxon>Gammaproteobacteria</taxon>
        <taxon>Chromatiales</taxon>
        <taxon>Sedimenticolaceae</taxon>
        <taxon>Thiolapillus</taxon>
    </lineage>
</organism>
<dbReference type="Proteomes" id="UP000885822">
    <property type="component" value="Unassembled WGS sequence"/>
</dbReference>
<evidence type="ECO:0000256" key="1">
    <source>
        <dbReference type="SAM" id="Phobius"/>
    </source>
</evidence>